<dbReference type="Proteomes" id="UP001295469">
    <property type="component" value="Chromosome C02"/>
</dbReference>
<sequence length="93" mass="10677">MYVTSRGCIYGSPSTHLISNDQAFTSVCADGRQRGTQRLWFARLSPWRVYHHQHEAKKTSNHKAWSPVIFINSSMARLLRVVSVDQDDIQTTK</sequence>
<proteinExistence type="predicted"/>
<reference evidence="1" key="1">
    <citation type="submission" date="2021-01" db="EMBL/GenBank/DDBJ databases">
        <authorList>
            <consortium name="Genoscope - CEA"/>
            <person name="William W."/>
        </authorList>
    </citation>
    <scope>NUCLEOTIDE SEQUENCE</scope>
</reference>
<gene>
    <name evidence="1" type="ORF">DARMORV10_C02P36210.1</name>
</gene>
<name>A0A816KLF5_BRANA</name>
<accession>A0A816KLF5</accession>
<evidence type="ECO:0000313" key="1">
    <source>
        <dbReference type="EMBL" id="CAF1914466.1"/>
    </source>
</evidence>
<organism evidence="1">
    <name type="scientific">Brassica napus</name>
    <name type="common">Rape</name>
    <dbReference type="NCBI Taxonomy" id="3708"/>
    <lineage>
        <taxon>Eukaryota</taxon>
        <taxon>Viridiplantae</taxon>
        <taxon>Streptophyta</taxon>
        <taxon>Embryophyta</taxon>
        <taxon>Tracheophyta</taxon>
        <taxon>Spermatophyta</taxon>
        <taxon>Magnoliopsida</taxon>
        <taxon>eudicotyledons</taxon>
        <taxon>Gunneridae</taxon>
        <taxon>Pentapetalae</taxon>
        <taxon>rosids</taxon>
        <taxon>malvids</taxon>
        <taxon>Brassicales</taxon>
        <taxon>Brassicaceae</taxon>
        <taxon>Brassiceae</taxon>
        <taxon>Brassica</taxon>
    </lineage>
</organism>
<dbReference type="AlphaFoldDB" id="A0A816KLF5"/>
<dbReference type="EMBL" id="HG994366">
    <property type="protein sequence ID" value="CAF1914466.1"/>
    <property type="molecule type" value="Genomic_DNA"/>
</dbReference>
<protein>
    <submittedName>
        <fullName evidence="1">(rape) hypothetical protein</fullName>
    </submittedName>
</protein>